<keyword evidence="2" id="KW-1185">Reference proteome</keyword>
<accession>A0A4Y2D875</accession>
<evidence type="ECO:0000313" key="2">
    <source>
        <dbReference type="Proteomes" id="UP000499080"/>
    </source>
</evidence>
<dbReference type="Proteomes" id="UP000499080">
    <property type="component" value="Unassembled WGS sequence"/>
</dbReference>
<protein>
    <submittedName>
        <fullName evidence="1">Uncharacterized protein</fullName>
    </submittedName>
</protein>
<proteinExistence type="predicted"/>
<organism evidence="1 2">
    <name type="scientific">Araneus ventricosus</name>
    <name type="common">Orbweaver spider</name>
    <name type="synonym">Epeira ventricosa</name>
    <dbReference type="NCBI Taxonomy" id="182803"/>
    <lineage>
        <taxon>Eukaryota</taxon>
        <taxon>Metazoa</taxon>
        <taxon>Ecdysozoa</taxon>
        <taxon>Arthropoda</taxon>
        <taxon>Chelicerata</taxon>
        <taxon>Arachnida</taxon>
        <taxon>Araneae</taxon>
        <taxon>Araneomorphae</taxon>
        <taxon>Entelegynae</taxon>
        <taxon>Araneoidea</taxon>
        <taxon>Araneidae</taxon>
        <taxon>Araneus</taxon>
    </lineage>
</organism>
<dbReference type="EMBL" id="BGPR01000304">
    <property type="protein sequence ID" value="GBM11775.1"/>
    <property type="molecule type" value="Genomic_DNA"/>
</dbReference>
<dbReference type="OrthoDB" id="6424769at2759"/>
<name>A0A4Y2D875_ARAVE</name>
<comment type="caution">
    <text evidence="1">The sequence shown here is derived from an EMBL/GenBank/DDBJ whole genome shotgun (WGS) entry which is preliminary data.</text>
</comment>
<dbReference type="AlphaFoldDB" id="A0A4Y2D875"/>
<gene>
    <name evidence="1" type="ORF">AVEN_22909_1</name>
</gene>
<reference evidence="1 2" key="1">
    <citation type="journal article" date="2019" name="Sci. Rep.">
        <title>Orb-weaving spider Araneus ventricosus genome elucidates the spidroin gene catalogue.</title>
        <authorList>
            <person name="Kono N."/>
            <person name="Nakamura H."/>
            <person name="Ohtoshi R."/>
            <person name="Moran D.A.P."/>
            <person name="Shinohara A."/>
            <person name="Yoshida Y."/>
            <person name="Fujiwara M."/>
            <person name="Mori M."/>
            <person name="Tomita M."/>
            <person name="Arakawa K."/>
        </authorList>
    </citation>
    <scope>NUCLEOTIDE SEQUENCE [LARGE SCALE GENOMIC DNA]</scope>
</reference>
<evidence type="ECO:0000313" key="1">
    <source>
        <dbReference type="EMBL" id="GBM11775.1"/>
    </source>
</evidence>
<sequence length="143" mass="16029">MNIDDGVHGPVLVTCADSKKLLSDLLLSTAAYETLRENIQMNKFESKIDCNDCYNTVKEELEVPSVDIEASIELISTKSGDDSTQDDERTRTSFIESQMWDPTLSDAWEMARMEGNVYMIKDGVLSHTEYICGGNVKQIVLPK</sequence>